<evidence type="ECO:0000313" key="1">
    <source>
        <dbReference type="EMBL" id="KPA86725.1"/>
    </source>
</evidence>
<dbReference type="GeneID" id="26901109"/>
<dbReference type="SUPFAM" id="SSF48371">
    <property type="entry name" value="ARM repeat"/>
    <property type="match status" value="1"/>
</dbReference>
<dbReference type="EMBL" id="LGTL01000001">
    <property type="protein sequence ID" value="KPA86725.1"/>
    <property type="molecule type" value="Genomic_DNA"/>
</dbReference>
<comment type="caution">
    <text evidence="1">The sequence shown here is derived from an EMBL/GenBank/DDBJ whole genome shotgun (WGS) entry which is preliminary data.</text>
</comment>
<dbReference type="AlphaFoldDB" id="A0A0N0E0Q6"/>
<proteinExistence type="predicted"/>
<dbReference type="OrthoDB" id="273242at2759"/>
<dbReference type="VEuPathDB" id="TriTrypDB:LpyrH10_01_8120"/>
<keyword evidence="2" id="KW-1185">Reference proteome</keyword>
<accession>A0A0N0E0Q6</accession>
<dbReference type="Proteomes" id="UP000037923">
    <property type="component" value="Unassembled WGS sequence"/>
</dbReference>
<evidence type="ECO:0000313" key="2">
    <source>
        <dbReference type="Proteomes" id="UP000037923"/>
    </source>
</evidence>
<dbReference type="RefSeq" id="XP_015665164.1">
    <property type="nucleotide sequence ID" value="XM_015797156.1"/>
</dbReference>
<name>A0A0N0E0Q6_LEPPY</name>
<reference evidence="1 2" key="1">
    <citation type="submission" date="2015-07" db="EMBL/GenBank/DDBJ databases">
        <title>High-quality genome of monoxenous trypanosomatid Leptomonas pyrrhocoris.</title>
        <authorList>
            <person name="Flegontov P."/>
            <person name="Butenko A."/>
            <person name="Firsov S."/>
            <person name="Vlcek C."/>
            <person name="Logacheva M.D."/>
            <person name="Field M."/>
            <person name="Filatov D."/>
            <person name="Flegontova O."/>
            <person name="Gerasimov E."/>
            <person name="Jackson A.P."/>
            <person name="Kelly S."/>
            <person name="Opperdoes F."/>
            <person name="O'Reilly A."/>
            <person name="Votypka J."/>
            <person name="Yurchenko V."/>
            <person name="Lukes J."/>
        </authorList>
    </citation>
    <scope>NUCLEOTIDE SEQUENCE [LARGE SCALE GENOMIC DNA]</scope>
    <source>
        <strain evidence="1">H10</strain>
    </source>
</reference>
<dbReference type="InterPro" id="IPR016024">
    <property type="entry name" value="ARM-type_fold"/>
</dbReference>
<protein>
    <submittedName>
        <fullName evidence="1">Uncharacterized protein</fullName>
    </submittedName>
</protein>
<sequence>MELSVLPDVYDIPRRPPPPALAHNDENASKVYVSKAQRHFCFLIFMYVCWSPASLPLKDVLHALYPLLDPGGPSTATLTGDSAAVAPNGAGTFAENNIAADLFAQPRFANRKRWISGMLSGLVLSRANGLRALLRVLLLDDRVEADITMEAAQLVVRLLTTPPPVVWVLADSPSPLLLSPTNGEVLRQGSVEKGLRVVRDASTSIESEIKQLAPQLLSLLKEQADEVEEGERCNRASAAAKAREGNQPRFLARLEAVHQRLPAETLEQRLHMFVTLLLNALVRLPPRQSAAFARSYRQFFYANKYILSPGFGCLSLRSEGPYREDDVVAALRRLTSLVRGVALGAGTGVLAHVLPATAAGVLNICALQQATTASDAAELISRRQQLDHTMQRFLIPLLSNSSLHELTAHALVQACTTEHSHVFSDGNAVEVELTYVSMTCTARTLTNGLEWLLSAMPVPAPDFVHACVEAMVDACQLHLYASGVESLATPNVVSSSTDNTMHVDSTAQASVSSTPPLVLLLERLCLEAPSEAIFGARERLSLISTLALLGRLLGLSVVLYRWAVGMLNALLRSDSVRVALHGGATSSASVAGVAAAESTSTCDAGQPLEEHLRFLSRLVRTCQGILSTLQALLDHSHSQNSTSDGVMEMAPLIITIEDDPELSTLTSETCAALRSCVTDTMRQLNGCNTTCEVSSTDMESGCHAERVLQHRDSEIAVSTTAQWQRLLTQLQSALDGRSSVDVAMTLASLSRSVDEVVHDVASPEPFQSVVQPLLLTLIRVLYECDEVGCAVRAVHCVTWLCMYRFDSPDSSFIADLVWAVLGEDQLPAWLAAHVGHPAGRAPALVARFCRLRVRLLDVLLAWTDYDEDGRTLRNVDDVLRRTRHIALYDALARLCHNSSDVFVQVAALHLVGAYALAAHPRVPLAALCDLCRDVFHLSPHEMAKAAGAAALGKVVASLCQSSEATAFLLTEVDVDACQSLAAAMASYRGRPPDAAVRGTGTSRATLTEAAAVDLHDAVIQQHGRDMLQLLRRASHAYGAATLPTTPSVLKVKMPKGTFD</sequence>
<gene>
    <name evidence="1" type="ORF">ABB37_00812</name>
</gene>
<organism evidence="1 2">
    <name type="scientific">Leptomonas pyrrhocoris</name>
    <name type="common">Firebug parasite</name>
    <dbReference type="NCBI Taxonomy" id="157538"/>
    <lineage>
        <taxon>Eukaryota</taxon>
        <taxon>Discoba</taxon>
        <taxon>Euglenozoa</taxon>
        <taxon>Kinetoplastea</taxon>
        <taxon>Metakinetoplastina</taxon>
        <taxon>Trypanosomatida</taxon>
        <taxon>Trypanosomatidae</taxon>
        <taxon>Leishmaniinae</taxon>
        <taxon>Leptomonas</taxon>
    </lineage>
</organism>
<dbReference type="OMA" id="CHLELFA"/>